<sequence length="582" mass="67795">MTLSPQQLSANLQELYYEAHVGGQPELVPSLFSNHVYSSGSGFGRFWKVIYAVIGFFFGHGLKNERLKTVLMKVVQSYQQFQKEIEPVFKRYQTLIGERCEGYESRTDLYKNLRWQIHHWNDRTMPFVKLILKRKTAKVEQLIRTYFSGENIEAPEESGNPFIFPSTKEIASYQRLIDLEELSEDFYPYYPLAKLAMEKPLTKTEEQELGDWIERVESLEVKQKKLRRSLEALIHNISAMNSSPVAKEPSLVLLEIELLKRGLNTLTKEDPKHIEWRKTLKKGDTVPINGTPYTLGEEIRYLKSTPNQNLVFLCREREDAVVVIGKNLSTLEIRRQLQRDVSSGLVPPTWIEIGEDGKAALQERMLKHISQIEWKSSHELKQADNPFLRPFIGLIRFMVQIEKTPKNIPFEYLYFSRDCILKCIKPTQLVPFDYGSLELLALYASKKNQVIFNTIVTKSSLFQYGQRRFFEDIISTFEQEGNLSPKAIASLSTHMITNSSVIDRGEALSESVRTLFKRIEKKIHLRYQVEDPDALKKAIRRHIRIRYNAEKARSFFFPKFSKRVMNQIQGDLRLQLKEGFSF</sequence>
<accession>A0A0H5DNN7</accession>
<evidence type="ECO:0000313" key="2">
    <source>
        <dbReference type="Proteomes" id="UP000220251"/>
    </source>
</evidence>
<dbReference type="AlphaFoldDB" id="A0A0H5DNN7"/>
<reference evidence="2" key="1">
    <citation type="submission" date="2015-06" db="EMBL/GenBank/DDBJ databases">
        <authorList>
            <person name="Bertelli C."/>
        </authorList>
    </citation>
    <scope>NUCLEOTIDE SEQUENCE [LARGE SCALE GENOMIC DNA]</scope>
    <source>
        <strain evidence="2">CRIB-30</strain>
    </source>
</reference>
<name>A0A0H5DNN7_9BACT</name>
<organism evidence="1 2">
    <name type="scientific">Estrella lausannensis</name>
    <dbReference type="NCBI Taxonomy" id="483423"/>
    <lineage>
        <taxon>Bacteria</taxon>
        <taxon>Pseudomonadati</taxon>
        <taxon>Chlamydiota</taxon>
        <taxon>Chlamydiia</taxon>
        <taxon>Parachlamydiales</taxon>
        <taxon>Candidatus Criblamydiaceae</taxon>
        <taxon>Estrella</taxon>
    </lineage>
</organism>
<dbReference type="EMBL" id="CWGJ01000001">
    <property type="protein sequence ID" value="CRX37408.1"/>
    <property type="molecule type" value="Genomic_DNA"/>
</dbReference>
<dbReference type="Proteomes" id="UP000220251">
    <property type="component" value="Unassembled WGS sequence"/>
</dbReference>
<gene>
    <name evidence="1" type="ORF">ELAC_0044</name>
</gene>
<dbReference type="RefSeq" id="WP_098037264.1">
    <property type="nucleotide sequence ID" value="NZ_CWGJ01000001.1"/>
</dbReference>
<dbReference type="OrthoDB" id="9827423at2"/>
<proteinExistence type="predicted"/>
<keyword evidence="2" id="KW-1185">Reference proteome</keyword>
<evidence type="ECO:0000313" key="1">
    <source>
        <dbReference type="EMBL" id="CRX37408.1"/>
    </source>
</evidence>
<protein>
    <submittedName>
        <fullName evidence="1">Uncharacterized protein</fullName>
    </submittedName>
</protein>